<dbReference type="PANTHER" id="PTHR34002">
    <property type="entry name" value="BLR1656 PROTEIN"/>
    <property type="match status" value="1"/>
</dbReference>
<dbReference type="Pfam" id="PF01670">
    <property type="entry name" value="Glyco_hydro_12"/>
    <property type="match status" value="1"/>
</dbReference>
<keyword evidence="5" id="KW-1185">Reference proteome</keyword>
<evidence type="ECO:0000313" key="4">
    <source>
        <dbReference type="EMBL" id="TFK50155.1"/>
    </source>
</evidence>
<protein>
    <submittedName>
        <fullName evidence="4">Xeg-Edgp</fullName>
    </submittedName>
</protein>
<dbReference type="OrthoDB" id="95118at2759"/>
<keyword evidence="2" id="KW-0119">Carbohydrate metabolism</keyword>
<evidence type="ECO:0000256" key="3">
    <source>
        <dbReference type="SAM" id="SignalP"/>
    </source>
</evidence>
<dbReference type="STRING" id="5364.A0A5C3MZG0"/>
<keyword evidence="2" id="KW-0624">Polysaccharide degradation</keyword>
<dbReference type="Proteomes" id="UP000305948">
    <property type="component" value="Unassembled WGS sequence"/>
</dbReference>
<keyword evidence="2" id="KW-0326">Glycosidase</keyword>
<comment type="similarity">
    <text evidence="1 2">Belongs to the glycosyl hydrolase 12 (cellulase H) family.</text>
</comment>
<dbReference type="GO" id="GO:0000272">
    <property type="term" value="P:polysaccharide catabolic process"/>
    <property type="evidence" value="ECO:0007669"/>
    <property type="project" value="UniProtKB-KW"/>
</dbReference>
<keyword evidence="3" id="KW-0732">Signal</keyword>
<evidence type="ECO:0000256" key="2">
    <source>
        <dbReference type="RuleBase" id="RU361163"/>
    </source>
</evidence>
<keyword evidence="2" id="KW-0378">Hydrolase</keyword>
<dbReference type="GO" id="GO:0008810">
    <property type="term" value="F:cellulase activity"/>
    <property type="evidence" value="ECO:0007669"/>
    <property type="project" value="InterPro"/>
</dbReference>
<dbReference type="InterPro" id="IPR013320">
    <property type="entry name" value="ConA-like_dom_sf"/>
</dbReference>
<dbReference type="SUPFAM" id="SSF49899">
    <property type="entry name" value="Concanavalin A-like lectins/glucanases"/>
    <property type="match status" value="1"/>
</dbReference>
<feature type="signal peptide" evidence="3">
    <location>
        <begin position="1"/>
        <end position="19"/>
    </location>
</feature>
<dbReference type="PANTHER" id="PTHR34002:SF9">
    <property type="entry name" value="XYLOGLUCAN-SPECIFIC ENDO-BETA-1,4-GLUCANASE A"/>
    <property type="match status" value="1"/>
</dbReference>
<dbReference type="EMBL" id="ML213514">
    <property type="protein sequence ID" value="TFK50155.1"/>
    <property type="molecule type" value="Genomic_DNA"/>
</dbReference>
<dbReference type="InterPro" id="IPR002594">
    <property type="entry name" value="GH12"/>
</dbReference>
<reference evidence="4 5" key="1">
    <citation type="journal article" date="2019" name="Nat. Ecol. Evol.">
        <title>Megaphylogeny resolves global patterns of mushroom evolution.</title>
        <authorList>
            <person name="Varga T."/>
            <person name="Krizsan K."/>
            <person name="Foldi C."/>
            <person name="Dima B."/>
            <person name="Sanchez-Garcia M."/>
            <person name="Sanchez-Ramirez S."/>
            <person name="Szollosi G.J."/>
            <person name="Szarkandi J.G."/>
            <person name="Papp V."/>
            <person name="Albert L."/>
            <person name="Andreopoulos W."/>
            <person name="Angelini C."/>
            <person name="Antonin V."/>
            <person name="Barry K.W."/>
            <person name="Bougher N.L."/>
            <person name="Buchanan P."/>
            <person name="Buyck B."/>
            <person name="Bense V."/>
            <person name="Catcheside P."/>
            <person name="Chovatia M."/>
            <person name="Cooper J."/>
            <person name="Damon W."/>
            <person name="Desjardin D."/>
            <person name="Finy P."/>
            <person name="Geml J."/>
            <person name="Haridas S."/>
            <person name="Hughes K."/>
            <person name="Justo A."/>
            <person name="Karasinski D."/>
            <person name="Kautmanova I."/>
            <person name="Kiss B."/>
            <person name="Kocsube S."/>
            <person name="Kotiranta H."/>
            <person name="LaButti K.M."/>
            <person name="Lechner B.E."/>
            <person name="Liimatainen K."/>
            <person name="Lipzen A."/>
            <person name="Lukacs Z."/>
            <person name="Mihaltcheva S."/>
            <person name="Morgado L.N."/>
            <person name="Niskanen T."/>
            <person name="Noordeloos M.E."/>
            <person name="Ohm R.A."/>
            <person name="Ortiz-Santana B."/>
            <person name="Ovrebo C."/>
            <person name="Racz N."/>
            <person name="Riley R."/>
            <person name="Savchenko A."/>
            <person name="Shiryaev A."/>
            <person name="Soop K."/>
            <person name="Spirin V."/>
            <person name="Szebenyi C."/>
            <person name="Tomsovsky M."/>
            <person name="Tulloss R.E."/>
            <person name="Uehling J."/>
            <person name="Grigoriev I.V."/>
            <person name="Vagvolgyi C."/>
            <person name="Papp T."/>
            <person name="Martin F.M."/>
            <person name="Miettinen O."/>
            <person name="Hibbett D.S."/>
            <person name="Nagy L.G."/>
        </authorList>
    </citation>
    <scope>NUCLEOTIDE SEQUENCE [LARGE SCALE GENOMIC DNA]</scope>
    <source>
        <strain evidence="4 5">OMC1185</strain>
    </source>
</reference>
<dbReference type="Gene3D" id="2.60.120.180">
    <property type="match status" value="1"/>
</dbReference>
<feature type="chain" id="PRO_5023132841" evidence="3">
    <location>
        <begin position="20"/>
        <end position="238"/>
    </location>
</feature>
<dbReference type="AlphaFoldDB" id="A0A5C3MZG0"/>
<sequence length="238" mass="25153">MKLDFASLLVFAPLGLAAAQMCGQWDTATGGHFTLYQNLWGEGDASSGSQCSWLNSTSGDCITWGTHWSWQGGQYNVKSFANAALSMTPTRLSAVSTIPTTWRYTYTGTSGAVADVAYDMFLSTSSGGTADYEVMVWLDALGGAGPISSSGSPIATPTIGGHSWNLYSGPNGQMTVYSFVTTSTITSFSGDLAQFFQYLEANEGVSSSQYLNSIQAGTEPFVGTNANLQVSQYCVALN</sequence>
<name>A0A5C3MZG0_9AGAM</name>
<organism evidence="4 5">
    <name type="scientific">Heliocybe sulcata</name>
    <dbReference type="NCBI Taxonomy" id="5364"/>
    <lineage>
        <taxon>Eukaryota</taxon>
        <taxon>Fungi</taxon>
        <taxon>Dikarya</taxon>
        <taxon>Basidiomycota</taxon>
        <taxon>Agaricomycotina</taxon>
        <taxon>Agaricomycetes</taxon>
        <taxon>Gloeophyllales</taxon>
        <taxon>Gloeophyllaceae</taxon>
        <taxon>Heliocybe</taxon>
    </lineage>
</organism>
<evidence type="ECO:0000256" key="1">
    <source>
        <dbReference type="ARBA" id="ARBA00005519"/>
    </source>
</evidence>
<dbReference type="InterPro" id="IPR013319">
    <property type="entry name" value="GH11/12"/>
</dbReference>
<gene>
    <name evidence="4" type="ORF">OE88DRAFT_1736423</name>
</gene>
<proteinExistence type="inferred from homology"/>
<accession>A0A5C3MZG0</accession>
<evidence type="ECO:0000313" key="5">
    <source>
        <dbReference type="Proteomes" id="UP000305948"/>
    </source>
</evidence>